<dbReference type="GO" id="GO:0030632">
    <property type="term" value="P:D-alanine biosynthetic process"/>
    <property type="evidence" value="ECO:0007669"/>
    <property type="project" value="UniProtKB-UniRule"/>
</dbReference>
<evidence type="ECO:0000256" key="6">
    <source>
        <dbReference type="PIRSR" id="PIRSR600821-52"/>
    </source>
</evidence>
<dbReference type="EC" id="5.1.1.1" evidence="4"/>
<comment type="catalytic activity">
    <reaction evidence="4">
        <text>L-alanine = D-alanine</text>
        <dbReference type="Rhea" id="RHEA:20249"/>
        <dbReference type="ChEBI" id="CHEBI:57416"/>
        <dbReference type="ChEBI" id="CHEBI:57972"/>
        <dbReference type="EC" id="5.1.1.1"/>
    </reaction>
</comment>
<dbReference type="PANTHER" id="PTHR30511:SF0">
    <property type="entry name" value="ALANINE RACEMASE, CATABOLIC-RELATED"/>
    <property type="match status" value="1"/>
</dbReference>
<evidence type="ECO:0000256" key="7">
    <source>
        <dbReference type="SAM" id="MobiDB-lite"/>
    </source>
</evidence>
<dbReference type="Gene3D" id="3.20.20.10">
    <property type="entry name" value="Alanine racemase"/>
    <property type="match status" value="1"/>
</dbReference>
<feature type="binding site" evidence="4 6">
    <location>
        <position position="331"/>
    </location>
    <ligand>
        <name>substrate</name>
    </ligand>
</feature>
<feature type="modified residue" description="N6-(pyridoxal phosphate)lysine" evidence="4 5">
    <location>
        <position position="55"/>
    </location>
</feature>
<evidence type="ECO:0000256" key="5">
    <source>
        <dbReference type="PIRSR" id="PIRSR600821-50"/>
    </source>
</evidence>
<evidence type="ECO:0000256" key="4">
    <source>
        <dbReference type="HAMAP-Rule" id="MF_01201"/>
    </source>
</evidence>
<feature type="domain" description="Alanine racemase C-terminal" evidence="8">
    <location>
        <begin position="262"/>
        <end position="391"/>
    </location>
</feature>
<dbReference type="InterPro" id="IPR000821">
    <property type="entry name" value="Ala_racemase"/>
</dbReference>
<evidence type="ECO:0000259" key="8">
    <source>
        <dbReference type="SMART" id="SM01005"/>
    </source>
</evidence>
<sequence>MTTPDPDDPALPTPVQTDPVPTNPALTATVDLDAIAHNVSVVRAASGADVIAVVKADGYGHGAVPVARAALEAGATELGVAVIGEALALRAAGLDAPITAWLHTNDDDFGGAIAAGVDLAVSSRRQLGRVLDAARALGTTATISVKVDTGLNRSGVAADEWSDFAADLAAAVAEEAVTVRAMMCHLARGDEPEHPLNSEQARRLDTARADLVRRGAGPEVMHLANSPAALTRPDLARDLVRPGIAIYGGVPIPGRDFGLIPAMTLSGEVALVKRLPAGQGVSYSHTWVSERDTMIAVVPAGYADGVPRTASGRLRVRIGDRDFPQIGRICMDQIVIDLGADGGGVREGDRAELFGTGLTGGPTAQEWAETVGTIDYEILSRIGGRTARTYVRSGHTADAPQVPDPVGEPQVGERR</sequence>
<feature type="region of interest" description="Disordered" evidence="7">
    <location>
        <begin position="1"/>
        <end position="23"/>
    </location>
</feature>
<evidence type="ECO:0000256" key="3">
    <source>
        <dbReference type="ARBA" id="ARBA00023235"/>
    </source>
</evidence>
<reference evidence="9 10" key="1">
    <citation type="submission" date="2020-01" db="EMBL/GenBank/DDBJ databases">
        <title>Investigation of new actinobacteria for the biodesulphurisation of diesel fuel.</title>
        <authorList>
            <person name="Athi Narayanan S.M."/>
        </authorList>
    </citation>
    <scope>NUCLEOTIDE SEQUENCE [LARGE SCALE GENOMIC DNA]</scope>
    <source>
        <strain evidence="9 10">213E</strain>
    </source>
</reference>
<dbReference type="SUPFAM" id="SSF51419">
    <property type="entry name" value="PLP-binding barrel"/>
    <property type="match status" value="1"/>
</dbReference>
<accession>A0A7K3LLC8</accession>
<dbReference type="PROSITE" id="PS00395">
    <property type="entry name" value="ALANINE_RACEMASE"/>
    <property type="match status" value="1"/>
</dbReference>
<dbReference type="InterPro" id="IPR009006">
    <property type="entry name" value="Ala_racemase/Decarboxylase_C"/>
</dbReference>
<gene>
    <name evidence="9" type="ORF">GYA93_05605</name>
</gene>
<dbReference type="RefSeq" id="WP_162128752.1">
    <property type="nucleotide sequence ID" value="NZ_JAADZU010000012.1"/>
</dbReference>
<dbReference type="GO" id="GO:0005829">
    <property type="term" value="C:cytosol"/>
    <property type="evidence" value="ECO:0007669"/>
    <property type="project" value="TreeGrafter"/>
</dbReference>
<dbReference type="InterPro" id="IPR020622">
    <property type="entry name" value="Ala_racemase_pyridoxalP-BS"/>
</dbReference>
<comment type="cofactor">
    <cofactor evidence="1 4 5">
        <name>pyridoxal 5'-phosphate</name>
        <dbReference type="ChEBI" id="CHEBI:597326"/>
    </cofactor>
</comment>
<organism evidence="9 10">
    <name type="scientific">Gordonia desulfuricans</name>
    <dbReference type="NCBI Taxonomy" id="89051"/>
    <lineage>
        <taxon>Bacteria</taxon>
        <taxon>Bacillati</taxon>
        <taxon>Actinomycetota</taxon>
        <taxon>Actinomycetes</taxon>
        <taxon>Mycobacteriales</taxon>
        <taxon>Gordoniaceae</taxon>
        <taxon>Gordonia</taxon>
    </lineage>
</organism>
<dbReference type="GO" id="GO:0008784">
    <property type="term" value="F:alanine racemase activity"/>
    <property type="evidence" value="ECO:0007669"/>
    <property type="project" value="UniProtKB-UniRule"/>
</dbReference>
<evidence type="ECO:0000313" key="10">
    <source>
        <dbReference type="Proteomes" id="UP000466307"/>
    </source>
</evidence>
<dbReference type="NCBIfam" id="TIGR00492">
    <property type="entry name" value="alr"/>
    <property type="match status" value="1"/>
</dbReference>
<comment type="function">
    <text evidence="4">Catalyzes the interconversion of L-alanine and D-alanine. May also act on other amino acids.</text>
</comment>
<dbReference type="CDD" id="cd00430">
    <property type="entry name" value="PLPDE_III_AR"/>
    <property type="match status" value="1"/>
</dbReference>
<evidence type="ECO:0000256" key="2">
    <source>
        <dbReference type="ARBA" id="ARBA00022898"/>
    </source>
</evidence>
<dbReference type="SMART" id="SM01005">
    <property type="entry name" value="Ala_racemase_C"/>
    <property type="match status" value="1"/>
</dbReference>
<keyword evidence="3 4" id="KW-0413">Isomerase</keyword>
<keyword evidence="2 4" id="KW-0663">Pyridoxal phosphate</keyword>
<feature type="binding site" evidence="4 6">
    <location>
        <position position="153"/>
    </location>
    <ligand>
        <name>substrate</name>
    </ligand>
</feature>
<dbReference type="InterPro" id="IPR011079">
    <property type="entry name" value="Ala_racemase_C"/>
</dbReference>
<comment type="pathway">
    <text evidence="4">Amino-acid biosynthesis; D-alanine biosynthesis; D-alanine from L-alanine: step 1/1.</text>
</comment>
<dbReference type="EMBL" id="JAADZU010000012">
    <property type="protein sequence ID" value="NDK89059.1"/>
    <property type="molecule type" value="Genomic_DNA"/>
</dbReference>
<dbReference type="GO" id="GO:0009252">
    <property type="term" value="P:peptidoglycan biosynthetic process"/>
    <property type="evidence" value="ECO:0007669"/>
    <property type="project" value="TreeGrafter"/>
</dbReference>
<dbReference type="UniPathway" id="UPA00042">
    <property type="reaction ID" value="UER00497"/>
</dbReference>
<dbReference type="Gene3D" id="2.40.37.10">
    <property type="entry name" value="Lyase, Ornithine Decarboxylase, Chain A, domain 1"/>
    <property type="match status" value="1"/>
</dbReference>
<dbReference type="AlphaFoldDB" id="A0A7K3LLC8"/>
<dbReference type="Proteomes" id="UP000466307">
    <property type="component" value="Unassembled WGS sequence"/>
</dbReference>
<dbReference type="PRINTS" id="PR00992">
    <property type="entry name" value="ALARACEMASE"/>
</dbReference>
<protein>
    <recommendedName>
        <fullName evidence="4">Alanine racemase</fullName>
        <ecNumber evidence="4">5.1.1.1</ecNumber>
    </recommendedName>
</protein>
<proteinExistence type="inferred from homology"/>
<dbReference type="PANTHER" id="PTHR30511">
    <property type="entry name" value="ALANINE RACEMASE"/>
    <property type="match status" value="1"/>
</dbReference>
<comment type="similarity">
    <text evidence="4">Belongs to the alanine racemase family.</text>
</comment>
<evidence type="ECO:0000313" key="9">
    <source>
        <dbReference type="EMBL" id="NDK89059.1"/>
    </source>
</evidence>
<dbReference type="Pfam" id="PF01168">
    <property type="entry name" value="Ala_racemase_N"/>
    <property type="match status" value="1"/>
</dbReference>
<keyword evidence="10" id="KW-1185">Reference proteome</keyword>
<evidence type="ECO:0000256" key="1">
    <source>
        <dbReference type="ARBA" id="ARBA00001933"/>
    </source>
</evidence>
<dbReference type="InterPro" id="IPR001608">
    <property type="entry name" value="Ala_racemase_N"/>
</dbReference>
<feature type="active site" description="Proton acceptor; specific for L-alanine" evidence="4">
    <location>
        <position position="283"/>
    </location>
</feature>
<dbReference type="GO" id="GO:0030170">
    <property type="term" value="F:pyridoxal phosphate binding"/>
    <property type="evidence" value="ECO:0007669"/>
    <property type="project" value="UniProtKB-UniRule"/>
</dbReference>
<comment type="caution">
    <text evidence="9">The sequence shown here is derived from an EMBL/GenBank/DDBJ whole genome shotgun (WGS) entry which is preliminary data.</text>
</comment>
<dbReference type="SUPFAM" id="SSF50621">
    <property type="entry name" value="Alanine racemase C-terminal domain-like"/>
    <property type="match status" value="1"/>
</dbReference>
<dbReference type="InterPro" id="IPR029066">
    <property type="entry name" value="PLP-binding_barrel"/>
</dbReference>
<feature type="active site" description="Proton acceptor; specific for D-alanine" evidence="4">
    <location>
        <position position="55"/>
    </location>
</feature>
<dbReference type="HAMAP" id="MF_01201">
    <property type="entry name" value="Ala_racemase"/>
    <property type="match status" value="1"/>
</dbReference>
<dbReference type="FunFam" id="3.20.20.10:FF:000002">
    <property type="entry name" value="Alanine racemase"/>
    <property type="match status" value="1"/>
</dbReference>
<name>A0A7K3LLC8_9ACTN</name>
<feature type="region of interest" description="Disordered" evidence="7">
    <location>
        <begin position="393"/>
        <end position="415"/>
    </location>
</feature>
<dbReference type="Pfam" id="PF00842">
    <property type="entry name" value="Ala_racemase_C"/>
    <property type="match status" value="1"/>
</dbReference>